<feature type="compositionally biased region" description="Basic and acidic residues" evidence="1">
    <location>
        <begin position="21"/>
        <end position="35"/>
    </location>
</feature>
<dbReference type="HOGENOM" id="CLU_1706815_0_0_1"/>
<keyword evidence="3" id="KW-1185">Reference proteome</keyword>
<dbReference type="Proteomes" id="UP000032180">
    <property type="component" value="Chromosome 1"/>
</dbReference>
<evidence type="ECO:0000256" key="1">
    <source>
        <dbReference type="SAM" id="MobiDB-lite"/>
    </source>
</evidence>
<feature type="compositionally biased region" description="Basic and acidic residues" evidence="1">
    <location>
        <begin position="49"/>
        <end position="61"/>
    </location>
</feature>
<reference evidence="2" key="3">
    <citation type="submission" date="2015-04" db="UniProtKB">
        <authorList>
            <consortium name="EnsemblPlants"/>
        </authorList>
    </citation>
    <scope>IDENTIFICATION</scope>
</reference>
<reference evidence="2 3" key="1">
    <citation type="submission" date="2012-08" db="EMBL/GenBank/DDBJ databases">
        <title>Oryza genome evolution.</title>
        <authorList>
            <person name="Wing R.A."/>
        </authorList>
    </citation>
    <scope>NUCLEOTIDE SEQUENCE</scope>
</reference>
<dbReference type="Gramene" id="LPERR01G32040.1">
    <property type="protein sequence ID" value="LPERR01G32040.1"/>
    <property type="gene ID" value="LPERR01G32040"/>
</dbReference>
<protein>
    <submittedName>
        <fullName evidence="2">Uncharacterized protein</fullName>
    </submittedName>
</protein>
<proteinExistence type="predicted"/>
<dbReference type="AlphaFoldDB" id="A0A0D9V7T4"/>
<name>A0A0D9V7T4_9ORYZ</name>
<dbReference type="EnsemblPlants" id="LPERR01G32040.1">
    <property type="protein sequence ID" value="LPERR01G32040.1"/>
    <property type="gene ID" value="LPERR01G32040"/>
</dbReference>
<evidence type="ECO:0000313" key="2">
    <source>
        <dbReference type="EnsemblPlants" id="LPERR01G32040.1"/>
    </source>
</evidence>
<reference evidence="3" key="2">
    <citation type="submission" date="2013-12" db="EMBL/GenBank/DDBJ databases">
        <authorList>
            <person name="Yu Y."/>
            <person name="Lee S."/>
            <person name="de Baynast K."/>
            <person name="Wissotski M."/>
            <person name="Liu L."/>
            <person name="Talag J."/>
            <person name="Goicoechea J."/>
            <person name="Angelova A."/>
            <person name="Jetty R."/>
            <person name="Kudrna D."/>
            <person name="Golser W."/>
            <person name="Rivera L."/>
            <person name="Zhang J."/>
            <person name="Wing R."/>
        </authorList>
    </citation>
    <scope>NUCLEOTIDE SEQUENCE</scope>
</reference>
<sequence length="154" mass="17985">MSLQDDDEQHEQQAVDDSMDNDGRTARLHVHEVHRAVPAGHLQDASRAQQREQRRRDDRRRPILHLLPSNCSFSYKSLLDKCERRTKQEAQPWMLLLRLWRDRRITRKICSLDKKMAEKKGIGHRVRFHVSTGVEGITESVDWLIGGGRRSTPS</sequence>
<organism evidence="2 3">
    <name type="scientific">Leersia perrieri</name>
    <dbReference type="NCBI Taxonomy" id="77586"/>
    <lineage>
        <taxon>Eukaryota</taxon>
        <taxon>Viridiplantae</taxon>
        <taxon>Streptophyta</taxon>
        <taxon>Embryophyta</taxon>
        <taxon>Tracheophyta</taxon>
        <taxon>Spermatophyta</taxon>
        <taxon>Magnoliopsida</taxon>
        <taxon>Liliopsida</taxon>
        <taxon>Poales</taxon>
        <taxon>Poaceae</taxon>
        <taxon>BOP clade</taxon>
        <taxon>Oryzoideae</taxon>
        <taxon>Oryzeae</taxon>
        <taxon>Oryzinae</taxon>
        <taxon>Leersia</taxon>
    </lineage>
</organism>
<dbReference type="eggNOG" id="ENOG502R5XZ">
    <property type="taxonomic scope" value="Eukaryota"/>
</dbReference>
<feature type="region of interest" description="Disordered" evidence="1">
    <location>
        <begin position="1"/>
        <end position="61"/>
    </location>
</feature>
<evidence type="ECO:0000313" key="3">
    <source>
        <dbReference type="Proteomes" id="UP000032180"/>
    </source>
</evidence>
<accession>A0A0D9V7T4</accession>